<accession>A0A4Z1D824</accession>
<organism evidence="4 5">
    <name type="scientific">Streptomyces griseoluteus</name>
    <dbReference type="NCBI Taxonomy" id="29306"/>
    <lineage>
        <taxon>Bacteria</taxon>
        <taxon>Bacillati</taxon>
        <taxon>Actinomycetota</taxon>
        <taxon>Actinomycetes</taxon>
        <taxon>Kitasatosporales</taxon>
        <taxon>Streptomycetaceae</taxon>
        <taxon>Streptomyces</taxon>
    </lineage>
</organism>
<dbReference type="PANTHER" id="PTHR31157">
    <property type="entry name" value="SCP DOMAIN-CONTAINING PROTEIN"/>
    <property type="match status" value="1"/>
</dbReference>
<evidence type="ECO:0000259" key="3">
    <source>
        <dbReference type="Pfam" id="PF00188"/>
    </source>
</evidence>
<dbReference type="GeneID" id="91529793"/>
<dbReference type="Gene3D" id="3.40.33.10">
    <property type="entry name" value="CAP"/>
    <property type="match status" value="1"/>
</dbReference>
<feature type="signal peptide" evidence="2">
    <location>
        <begin position="1"/>
        <end position="31"/>
    </location>
</feature>
<feature type="compositionally biased region" description="Low complexity" evidence="1">
    <location>
        <begin position="107"/>
        <end position="130"/>
    </location>
</feature>
<feature type="domain" description="SCP" evidence="3">
    <location>
        <begin position="180"/>
        <end position="293"/>
    </location>
</feature>
<dbReference type="Proteomes" id="UP000298513">
    <property type="component" value="Unassembled WGS sequence"/>
</dbReference>
<name>A0A4Z1D824_STRGP</name>
<sequence>MAKHRKDQQYRRVLIAAVAVGAVGVPTAAVACVDWKGDSGRPTEATAWQSDSGRPTEATAWHTGQSPRHTPHQVRKQAAAPATPSASPSLRTEHRPTAAPAHHRATRQAPEAAKTTAAAQPAKPATAEPAVTKAAFTKPVPAPTVRQVSTAPRPVQTATAASPGTPQPAATASGDVARIVELVNAERAKAGCSPVALNSTLTKAAQDHSADMAAHNTMSHTGSDGSDPGSRITAAGYQWSTYGENVAYGYPTPEQVMAGWMNSPGHRANILNCSFKEIGVGLAQPGSYWTQDFGTAR</sequence>
<dbReference type="RefSeq" id="WP_135793347.1">
    <property type="nucleotide sequence ID" value="NZ_BNBQ01000002.1"/>
</dbReference>
<dbReference type="Pfam" id="PF00188">
    <property type="entry name" value="CAP"/>
    <property type="match status" value="1"/>
</dbReference>
<feature type="region of interest" description="Disordered" evidence="1">
    <location>
        <begin position="142"/>
        <end position="173"/>
    </location>
</feature>
<feature type="chain" id="PRO_5021251085" evidence="2">
    <location>
        <begin position="32"/>
        <end position="297"/>
    </location>
</feature>
<reference evidence="4 5" key="1">
    <citation type="submission" date="2019-04" db="EMBL/GenBank/DDBJ databases">
        <title>Streptomyces sp. nov. Bv016 isolated from bark of Buahinia variegata.</title>
        <authorList>
            <person name="Kanchanasin P."/>
            <person name="Tanasupawat S."/>
            <person name="Yuki M."/>
            <person name="Kudo T."/>
        </authorList>
    </citation>
    <scope>NUCLEOTIDE SEQUENCE [LARGE SCALE GENOMIC DNA]</scope>
    <source>
        <strain evidence="4 5">JCM 4765</strain>
    </source>
</reference>
<dbReference type="EMBL" id="SRRU01000009">
    <property type="protein sequence ID" value="TGN78655.1"/>
    <property type="molecule type" value="Genomic_DNA"/>
</dbReference>
<dbReference type="AlphaFoldDB" id="A0A4Z1D824"/>
<keyword evidence="5" id="KW-1185">Reference proteome</keyword>
<feature type="compositionally biased region" description="Polar residues" evidence="1">
    <location>
        <begin position="146"/>
        <end position="170"/>
    </location>
</feature>
<evidence type="ECO:0000256" key="2">
    <source>
        <dbReference type="SAM" id="SignalP"/>
    </source>
</evidence>
<evidence type="ECO:0000313" key="5">
    <source>
        <dbReference type="Proteomes" id="UP000298513"/>
    </source>
</evidence>
<keyword evidence="2" id="KW-0732">Signal</keyword>
<dbReference type="CDD" id="cd05379">
    <property type="entry name" value="CAP_bacterial"/>
    <property type="match status" value="1"/>
</dbReference>
<dbReference type="InterPro" id="IPR035940">
    <property type="entry name" value="CAP_sf"/>
</dbReference>
<evidence type="ECO:0000256" key="1">
    <source>
        <dbReference type="SAM" id="MobiDB-lite"/>
    </source>
</evidence>
<feature type="compositionally biased region" description="Low complexity" evidence="1">
    <location>
        <begin position="78"/>
        <end position="89"/>
    </location>
</feature>
<protein>
    <submittedName>
        <fullName evidence="4">CAP domain-containing protein</fullName>
    </submittedName>
</protein>
<evidence type="ECO:0000313" key="4">
    <source>
        <dbReference type="EMBL" id="TGN78655.1"/>
    </source>
</evidence>
<proteinExistence type="predicted"/>
<comment type="caution">
    <text evidence="4">The sequence shown here is derived from an EMBL/GenBank/DDBJ whole genome shotgun (WGS) entry which is preliminary data.</text>
</comment>
<dbReference type="PROSITE" id="PS51257">
    <property type="entry name" value="PROKAR_LIPOPROTEIN"/>
    <property type="match status" value="1"/>
</dbReference>
<feature type="region of interest" description="Disordered" evidence="1">
    <location>
        <begin position="35"/>
        <end position="130"/>
    </location>
</feature>
<dbReference type="InterPro" id="IPR014044">
    <property type="entry name" value="CAP_dom"/>
</dbReference>
<dbReference type="PANTHER" id="PTHR31157:SF1">
    <property type="entry name" value="SCP DOMAIN-CONTAINING PROTEIN"/>
    <property type="match status" value="1"/>
</dbReference>
<dbReference type="SUPFAM" id="SSF55797">
    <property type="entry name" value="PR-1-like"/>
    <property type="match status" value="1"/>
</dbReference>
<gene>
    <name evidence="4" type="ORF">E5082_24070</name>
</gene>